<organism evidence="1 2">
    <name type="scientific">Paenibacillus illinoisensis</name>
    <dbReference type="NCBI Taxonomy" id="59845"/>
    <lineage>
        <taxon>Bacteria</taxon>
        <taxon>Bacillati</taxon>
        <taxon>Bacillota</taxon>
        <taxon>Bacilli</taxon>
        <taxon>Bacillales</taxon>
        <taxon>Paenibacillaceae</taxon>
        <taxon>Paenibacillus</taxon>
    </lineage>
</organism>
<reference evidence="1 2" key="1">
    <citation type="submission" date="2018-01" db="EMBL/GenBank/DDBJ databases">
        <title>Genome sequence of the PGP bacterium Paenibacillus illinoisensis E3.</title>
        <authorList>
            <person name="Rolli E."/>
            <person name="Marasco R."/>
            <person name="Bessem C."/>
            <person name="Michoud G."/>
            <person name="Gaiarsa S."/>
            <person name="Borin S."/>
            <person name="Daffonchio D."/>
        </authorList>
    </citation>
    <scope>NUCLEOTIDE SEQUENCE [LARGE SCALE GENOMIC DNA]</scope>
    <source>
        <strain evidence="1 2">E3</strain>
    </source>
</reference>
<dbReference type="Proteomes" id="UP000247459">
    <property type="component" value="Unassembled WGS sequence"/>
</dbReference>
<accession>A0A2W0C7C1</accession>
<evidence type="ECO:0000313" key="1">
    <source>
        <dbReference type="EMBL" id="PYY28336.1"/>
    </source>
</evidence>
<dbReference type="EMBL" id="PRLG01000020">
    <property type="protein sequence ID" value="PYY28336.1"/>
    <property type="molecule type" value="Genomic_DNA"/>
</dbReference>
<evidence type="ECO:0000313" key="2">
    <source>
        <dbReference type="Proteomes" id="UP000247459"/>
    </source>
</evidence>
<protein>
    <submittedName>
        <fullName evidence="1">Uncharacterized protein</fullName>
    </submittedName>
</protein>
<dbReference type="AlphaFoldDB" id="A0A2W0C7C1"/>
<dbReference type="RefSeq" id="WP_181429850.1">
    <property type="nucleotide sequence ID" value="NZ_PRLG01000020.1"/>
</dbReference>
<gene>
    <name evidence="1" type="ORF">PIL02S_03487</name>
</gene>
<proteinExistence type="predicted"/>
<name>A0A2W0C7C1_9BACL</name>
<sequence>MDIWGKIGVIVGALTLIRLITKDIIEWKEKKKKAKTSKKKRNRRKK</sequence>
<comment type="caution">
    <text evidence="1">The sequence shown here is derived from an EMBL/GenBank/DDBJ whole genome shotgun (WGS) entry which is preliminary data.</text>
</comment>